<dbReference type="SUPFAM" id="SSF54919">
    <property type="entry name" value="Nucleoside diphosphate kinase, NDK"/>
    <property type="match status" value="1"/>
</dbReference>
<accession>A0A0M9X983</accession>
<proteinExistence type="predicted"/>
<name>A0A0M9X983_9ACTN</name>
<sequence>MVTPDEVRALSAAAPDTRRRADSGRPQAPAPDGGSHVAVVVKPEVMAAPHAADMSAAAVEALGRQGVTVLRCAVVPAADFAARGDLLLHYPRLHRVAVDGVAALTSGARRELDALREEAGVRDVLPAYVAMAHGGLSPRALEDRCREAGINKLGSGSYASVTEVGGRPTVVLNGFLPALDQGYRTPDASVGLLECHSERPVAELRDEVLGALHPFHAAPGSLRGALGALAREHGIELSEGRNAVHLSAGHLEGMFQNWRYFTAGDGDGLDGTSFGRALVRAGVDLDAVAALATDPDVTDGAGRTLSPHGATENLDRDEAVRLVARWTTTKELAG</sequence>
<evidence type="ECO:0000313" key="3">
    <source>
        <dbReference type="Proteomes" id="UP000037773"/>
    </source>
</evidence>
<organism evidence="2 3">
    <name type="scientific">Streptomyces caelestis</name>
    <dbReference type="NCBI Taxonomy" id="36816"/>
    <lineage>
        <taxon>Bacteria</taxon>
        <taxon>Bacillati</taxon>
        <taxon>Actinomycetota</taxon>
        <taxon>Actinomycetes</taxon>
        <taxon>Kitasatosporales</taxon>
        <taxon>Streptomycetaceae</taxon>
        <taxon>Streptomyces</taxon>
    </lineage>
</organism>
<protein>
    <submittedName>
        <fullName evidence="2">Uncharacterized protein</fullName>
    </submittedName>
</protein>
<keyword evidence="3" id="KW-1185">Reference proteome</keyword>
<dbReference type="PATRIC" id="fig|36816.3.peg.2778"/>
<evidence type="ECO:0000256" key="1">
    <source>
        <dbReference type="SAM" id="MobiDB-lite"/>
    </source>
</evidence>
<evidence type="ECO:0000313" key="2">
    <source>
        <dbReference type="EMBL" id="KOT40607.1"/>
    </source>
</evidence>
<dbReference type="AlphaFoldDB" id="A0A0M9X983"/>
<dbReference type="InterPro" id="IPR036850">
    <property type="entry name" value="NDK-like_dom_sf"/>
</dbReference>
<reference evidence="2 3" key="1">
    <citation type="submission" date="2015-07" db="EMBL/GenBank/DDBJ databases">
        <authorList>
            <person name="Noorani M."/>
        </authorList>
    </citation>
    <scope>NUCLEOTIDE SEQUENCE [LARGE SCALE GENOMIC DNA]</scope>
    <source>
        <strain evidence="2 3">NRRL B-24567</strain>
    </source>
</reference>
<feature type="region of interest" description="Disordered" evidence="1">
    <location>
        <begin position="1"/>
        <end position="35"/>
    </location>
</feature>
<dbReference type="EMBL" id="LGCN01000120">
    <property type="protein sequence ID" value="KOT40607.1"/>
    <property type="molecule type" value="Genomic_DNA"/>
</dbReference>
<dbReference type="Proteomes" id="UP000037773">
    <property type="component" value="Unassembled WGS sequence"/>
</dbReference>
<gene>
    <name evidence="2" type="ORF">ADK41_12895</name>
</gene>
<comment type="caution">
    <text evidence="2">The sequence shown here is derived from an EMBL/GenBank/DDBJ whole genome shotgun (WGS) entry which is preliminary data.</text>
</comment>